<proteinExistence type="predicted"/>
<dbReference type="STRING" id="198628.Dda3937_00805"/>
<dbReference type="HOGENOM" id="CLU_029347_1_1_6"/>
<evidence type="ECO:0000313" key="4">
    <source>
        <dbReference type="Proteomes" id="UP000006859"/>
    </source>
</evidence>
<dbReference type="KEGG" id="ddd:Dda3937_00805"/>
<evidence type="ECO:0000313" key="3">
    <source>
        <dbReference type="EMBL" id="ADM97689.1"/>
    </source>
</evidence>
<dbReference type="InterPro" id="IPR017739">
    <property type="entry name" value="T6SS-assoc_VCA0119"/>
</dbReference>
<evidence type="ECO:0000259" key="2">
    <source>
        <dbReference type="Pfam" id="PF06812"/>
    </source>
</evidence>
<accession>E0SGP0</accession>
<organism evidence="3 4">
    <name type="scientific">Dickeya dadantii (strain 3937)</name>
    <name type="common">Erwinia chrysanthemi (strain 3937)</name>
    <dbReference type="NCBI Taxonomy" id="198628"/>
    <lineage>
        <taxon>Bacteria</taxon>
        <taxon>Pseudomonadati</taxon>
        <taxon>Pseudomonadota</taxon>
        <taxon>Gammaproteobacteria</taxon>
        <taxon>Enterobacterales</taxon>
        <taxon>Pectobacteriaceae</taxon>
        <taxon>Dickeya</taxon>
    </lineage>
</organism>
<dbReference type="Pfam" id="PF16989">
    <property type="entry name" value="T6SS_VasJ"/>
    <property type="match status" value="1"/>
</dbReference>
<dbReference type="PANTHER" id="PTHR37024">
    <property type="entry name" value="TYPE VI SECRETION SYSTEM DUF2094 AND IMPA-RELATED DOMAIN PROTEIN"/>
    <property type="match status" value="1"/>
</dbReference>
<gene>
    <name evidence="3" type="ordered locus">Dda3937_00805</name>
</gene>
<protein>
    <recommendedName>
        <fullName evidence="2">ImpA N-terminal domain-containing protein</fullName>
    </recommendedName>
</protein>
<feature type="region of interest" description="Disordered" evidence="1">
    <location>
        <begin position="181"/>
        <end position="224"/>
    </location>
</feature>
<name>E0SGP0_DICD3</name>
<dbReference type="EMBL" id="CP002038">
    <property type="protein sequence ID" value="ADM97689.1"/>
    <property type="molecule type" value="Genomic_DNA"/>
</dbReference>
<dbReference type="NCBIfam" id="TIGR03362">
    <property type="entry name" value="VI_chp_7"/>
    <property type="match status" value="1"/>
</dbReference>
<reference evidence="3 4" key="1">
    <citation type="journal article" date="2011" name="J. Bacteriol.">
        <title>Genome sequence of the plant-pathogenic bacterium Dickeya dadantii 3937.</title>
        <authorList>
            <person name="Glasner J.D."/>
            <person name="Yang C.H."/>
            <person name="Reverchon S."/>
            <person name="Hugouvieux-Cotte-Pattat N."/>
            <person name="Condemine G."/>
            <person name="Bohin J.P."/>
            <person name="Van Gijsegem F."/>
            <person name="Yang S."/>
            <person name="Franza T."/>
            <person name="Expert D."/>
            <person name="Plunkett G. III"/>
            <person name="San Francisco M.J."/>
            <person name="Charkowski A.O."/>
            <person name="Py B."/>
            <person name="Bell K."/>
            <person name="Rauscher L."/>
            <person name="Rodriguez-Palenzuela P."/>
            <person name="Toussaint A."/>
            <person name="Holeva M.C."/>
            <person name="He S.Y."/>
            <person name="Douet V."/>
            <person name="Boccara M."/>
            <person name="Blanco C."/>
            <person name="Toth I."/>
            <person name="Anderson B.D."/>
            <person name="Biehl B.S."/>
            <person name="Mau B."/>
            <person name="Flynn S.M."/>
            <person name="Barras F."/>
            <person name="Lindeberg M."/>
            <person name="Birch P.R."/>
            <person name="Tsuyumu S."/>
            <person name="Shi X."/>
            <person name="Hibbing M."/>
            <person name="Yap M.N."/>
            <person name="Carpentier M."/>
            <person name="Dassa E."/>
            <person name="Umehara M."/>
            <person name="Kim J.F."/>
            <person name="Rusch M."/>
            <person name="Soni P."/>
            <person name="Mayhew G.F."/>
            <person name="Fouts D.E."/>
            <person name="Gill S.R."/>
            <person name="Blattner F.R."/>
            <person name="Keen N.T."/>
            <person name="Perna N.T."/>
        </authorList>
    </citation>
    <scope>NUCLEOTIDE SEQUENCE [LARGE SCALE GENOMIC DNA]</scope>
    <source>
        <strain evidence="3 4">3937</strain>
    </source>
</reference>
<dbReference type="Pfam" id="PF06812">
    <property type="entry name" value="ImpA_N"/>
    <property type="match status" value="1"/>
</dbReference>
<feature type="domain" description="ImpA N-terminal" evidence="2">
    <location>
        <begin position="23"/>
        <end position="117"/>
    </location>
</feature>
<dbReference type="Proteomes" id="UP000006859">
    <property type="component" value="Chromosome"/>
</dbReference>
<evidence type="ECO:0000256" key="1">
    <source>
        <dbReference type="SAM" id="MobiDB-lite"/>
    </source>
</evidence>
<dbReference type="PANTHER" id="PTHR37024:SF3">
    <property type="entry name" value="TYPE VI SECRETION SYSTEM PROTEIN TSSA"/>
    <property type="match status" value="1"/>
</dbReference>
<dbReference type="AlphaFoldDB" id="E0SGP0"/>
<feature type="compositionally biased region" description="Gly residues" evidence="1">
    <location>
        <begin position="203"/>
        <end position="220"/>
    </location>
</feature>
<dbReference type="eggNOG" id="COG3515">
    <property type="taxonomic scope" value="Bacteria"/>
</dbReference>
<dbReference type="InterPro" id="IPR010657">
    <property type="entry name" value="ImpA_N"/>
</dbReference>
<sequence>MPLVGAMNMHAHPWCKRLLTTLPDEALRAAVAADDPLWEQVDTELVKLGSLAHSQVDLNAVAGQCLTLLESRTKDMRVLVQLLRCLQHPAKATPFATAIMLLDSWLEAYWTLAFPASPVQKQKLMVQIIRRFEGVLPRVAENASGAELSQLHQLAEQLAARWSGLAADKADLTDELAAALQRARQRHQAQEKANQAAEPASGAQGGTSGSGAAASGGSGSATGTTSAAATVEINSSDDRSWKQTQLNVAALLVERQPEAPVGYRLRRNAVWAGIATPPTTARGNKTQLAPVSPDRVDEYQSALGQADLALWNKIEQSLTLAPYWFDGHMLSATVATRLGHSAVAGAIADELSAFLARLPELRELAFSDGSPFLSAKCAQWLQSSQPARGGGGQRQDDLAAEAAACCAEQGLGAALSLLDERIRRLKEPRERFCAELVLADLLAEEGMKALAAQHYQHLWQESERLGLMQWEPGMVSRLERLGASRRK</sequence>
<keyword evidence="4" id="KW-1185">Reference proteome</keyword>